<proteinExistence type="predicted"/>
<evidence type="ECO:0000313" key="2">
    <source>
        <dbReference type="Proteomes" id="UP000093000"/>
    </source>
</evidence>
<dbReference type="Proteomes" id="UP000093000">
    <property type="component" value="Unassembled WGS sequence"/>
</dbReference>
<dbReference type="AlphaFoldDB" id="A0A1C7N437"/>
<organism evidence="1 2">
    <name type="scientific">Choanephora cucurbitarum</name>
    <dbReference type="NCBI Taxonomy" id="101091"/>
    <lineage>
        <taxon>Eukaryota</taxon>
        <taxon>Fungi</taxon>
        <taxon>Fungi incertae sedis</taxon>
        <taxon>Mucoromycota</taxon>
        <taxon>Mucoromycotina</taxon>
        <taxon>Mucoromycetes</taxon>
        <taxon>Mucorales</taxon>
        <taxon>Mucorineae</taxon>
        <taxon>Choanephoraceae</taxon>
        <taxon>Choanephoroideae</taxon>
        <taxon>Choanephora</taxon>
    </lineage>
</organism>
<keyword evidence="2" id="KW-1185">Reference proteome</keyword>
<gene>
    <name evidence="1" type="ORF">A0J61_08524</name>
</gene>
<dbReference type="InParanoid" id="A0A1C7N437"/>
<sequence>MIQFPWDDDDSFSLCLDRFPNIPLDHLETRMASTEWDLSSAEEMALPGVDEERLEEPWIRSGSYLSDSTLSLEEIFPANDTLRARYLQQIHATFPYNNNNLHDLPYRHPTSTYGSTTPSSTLEPNKRTFHSPKPCILTLLFNRIRPMNKRRQEGYHQKPLPALPPMLPPHQTMNEPIVVTKESYMFITSYDDSIDPTMMPVGQKKKKKRTSMDSIWRYMDYFKRPFSR</sequence>
<evidence type="ECO:0000313" key="1">
    <source>
        <dbReference type="EMBL" id="OBZ83426.1"/>
    </source>
</evidence>
<name>A0A1C7N437_9FUNG</name>
<reference evidence="1 2" key="1">
    <citation type="submission" date="2016-03" db="EMBL/GenBank/DDBJ databases">
        <title>Choanephora cucurbitarum.</title>
        <authorList>
            <person name="Min B."/>
            <person name="Park H."/>
            <person name="Park J.-H."/>
            <person name="Shin H.-D."/>
            <person name="Choi I.-G."/>
        </authorList>
    </citation>
    <scope>NUCLEOTIDE SEQUENCE [LARGE SCALE GENOMIC DNA]</scope>
    <source>
        <strain evidence="1 2">KUS-F28377</strain>
    </source>
</reference>
<comment type="caution">
    <text evidence="1">The sequence shown here is derived from an EMBL/GenBank/DDBJ whole genome shotgun (WGS) entry which is preliminary data.</text>
</comment>
<dbReference type="EMBL" id="LUGH01000665">
    <property type="protein sequence ID" value="OBZ83426.1"/>
    <property type="molecule type" value="Genomic_DNA"/>
</dbReference>
<protein>
    <submittedName>
        <fullName evidence="1">Uncharacterized protein</fullName>
    </submittedName>
</protein>
<accession>A0A1C7N437</accession>